<keyword evidence="3" id="KW-0378">Hydrolase</keyword>
<dbReference type="PANTHER" id="PTHR10201:SF323">
    <property type="entry name" value="MATRIX METALLOPROTEINASE-21"/>
    <property type="match status" value="1"/>
</dbReference>
<feature type="domain" description="Peptidase metallopeptidase" evidence="7">
    <location>
        <begin position="28"/>
        <end position="195"/>
    </location>
</feature>
<keyword evidence="1" id="KW-0645">Protease</keyword>
<feature type="compositionally biased region" description="Polar residues" evidence="6">
    <location>
        <begin position="334"/>
        <end position="353"/>
    </location>
</feature>
<dbReference type="EMBL" id="PUIB01000013">
    <property type="protein sequence ID" value="PQO36453.1"/>
    <property type="molecule type" value="Genomic_DNA"/>
</dbReference>
<evidence type="ECO:0000256" key="4">
    <source>
        <dbReference type="ARBA" id="ARBA00022833"/>
    </source>
</evidence>
<accession>A0A2S8FWC4</accession>
<evidence type="ECO:0000256" key="2">
    <source>
        <dbReference type="ARBA" id="ARBA00022723"/>
    </source>
</evidence>
<dbReference type="SUPFAM" id="SSF55486">
    <property type="entry name" value="Metalloproteases ('zincins'), catalytic domain"/>
    <property type="match status" value="1"/>
</dbReference>
<dbReference type="Pfam" id="PF00413">
    <property type="entry name" value="Peptidase_M10"/>
    <property type="match status" value="1"/>
</dbReference>
<feature type="region of interest" description="Disordered" evidence="6">
    <location>
        <begin position="199"/>
        <end position="363"/>
    </location>
</feature>
<dbReference type="GO" id="GO:0031012">
    <property type="term" value="C:extracellular matrix"/>
    <property type="evidence" value="ECO:0007669"/>
    <property type="project" value="InterPro"/>
</dbReference>
<gene>
    <name evidence="8" type="ORF">C5Y98_12180</name>
</gene>
<dbReference type="PANTHER" id="PTHR10201">
    <property type="entry name" value="MATRIX METALLOPROTEINASE"/>
    <property type="match status" value="1"/>
</dbReference>
<dbReference type="GO" id="GO:0006508">
    <property type="term" value="P:proteolysis"/>
    <property type="evidence" value="ECO:0007669"/>
    <property type="project" value="UniProtKB-KW"/>
</dbReference>
<dbReference type="GO" id="GO:0008270">
    <property type="term" value="F:zinc ion binding"/>
    <property type="evidence" value="ECO:0007669"/>
    <property type="project" value="InterPro"/>
</dbReference>
<dbReference type="Proteomes" id="UP000239388">
    <property type="component" value="Unassembled WGS sequence"/>
</dbReference>
<protein>
    <recommendedName>
        <fullName evidence="7">Peptidase metallopeptidase domain-containing protein</fullName>
    </recommendedName>
</protein>
<evidence type="ECO:0000256" key="1">
    <source>
        <dbReference type="ARBA" id="ARBA00022670"/>
    </source>
</evidence>
<dbReference type="OrthoDB" id="252952at2"/>
<dbReference type="InterPro" id="IPR006026">
    <property type="entry name" value="Peptidase_Metallo"/>
</dbReference>
<dbReference type="PRINTS" id="PR00138">
    <property type="entry name" value="MATRIXIN"/>
</dbReference>
<evidence type="ECO:0000313" key="8">
    <source>
        <dbReference type="EMBL" id="PQO36453.1"/>
    </source>
</evidence>
<evidence type="ECO:0000256" key="6">
    <source>
        <dbReference type="SAM" id="MobiDB-lite"/>
    </source>
</evidence>
<feature type="compositionally biased region" description="Acidic residues" evidence="6">
    <location>
        <begin position="204"/>
        <end position="234"/>
    </location>
</feature>
<dbReference type="SMART" id="SM00235">
    <property type="entry name" value="ZnMc"/>
    <property type="match status" value="1"/>
</dbReference>
<feature type="compositionally biased region" description="Acidic residues" evidence="6">
    <location>
        <begin position="242"/>
        <end position="304"/>
    </location>
</feature>
<evidence type="ECO:0000259" key="7">
    <source>
        <dbReference type="SMART" id="SM00235"/>
    </source>
</evidence>
<dbReference type="InterPro" id="IPR021190">
    <property type="entry name" value="Pept_M10A"/>
</dbReference>
<reference evidence="8 9" key="1">
    <citation type="submission" date="2018-02" db="EMBL/GenBank/DDBJ databases">
        <title>Comparative genomes isolates from brazilian mangrove.</title>
        <authorList>
            <person name="Araujo J.E."/>
            <person name="Taketani R.G."/>
            <person name="Silva M.C.P."/>
            <person name="Loureco M.V."/>
            <person name="Andreote F.D."/>
        </authorList>
    </citation>
    <scope>NUCLEOTIDE SEQUENCE [LARGE SCALE GENOMIC DNA]</scope>
    <source>
        <strain evidence="8 9">NAP PRIS-MGV</strain>
    </source>
</reference>
<dbReference type="InterPro" id="IPR001818">
    <property type="entry name" value="Pept_M10_metallopeptidase"/>
</dbReference>
<organism evidence="8 9">
    <name type="scientific">Blastopirellula marina</name>
    <dbReference type="NCBI Taxonomy" id="124"/>
    <lineage>
        <taxon>Bacteria</taxon>
        <taxon>Pseudomonadati</taxon>
        <taxon>Planctomycetota</taxon>
        <taxon>Planctomycetia</taxon>
        <taxon>Pirellulales</taxon>
        <taxon>Pirellulaceae</taxon>
        <taxon>Blastopirellula</taxon>
    </lineage>
</organism>
<comment type="caution">
    <text evidence="8">The sequence shown here is derived from an EMBL/GenBank/DDBJ whole genome shotgun (WGS) entry which is preliminary data.</text>
</comment>
<keyword evidence="4" id="KW-0862">Zinc</keyword>
<dbReference type="GO" id="GO:0004222">
    <property type="term" value="F:metalloendopeptidase activity"/>
    <property type="evidence" value="ECO:0007669"/>
    <property type="project" value="InterPro"/>
</dbReference>
<name>A0A2S8FWC4_9BACT</name>
<evidence type="ECO:0000256" key="5">
    <source>
        <dbReference type="ARBA" id="ARBA00023049"/>
    </source>
</evidence>
<keyword evidence="5" id="KW-0482">Metalloprotease</keyword>
<dbReference type="Gene3D" id="3.40.390.10">
    <property type="entry name" value="Collagenase (Catalytic Domain)"/>
    <property type="match status" value="1"/>
</dbReference>
<dbReference type="RefSeq" id="WP_105354536.1">
    <property type="nucleotide sequence ID" value="NZ_PUIB01000013.1"/>
</dbReference>
<evidence type="ECO:0000256" key="3">
    <source>
        <dbReference type="ARBA" id="ARBA00022801"/>
    </source>
</evidence>
<dbReference type="AlphaFoldDB" id="A0A2S8FWC4"/>
<keyword evidence="2" id="KW-0479">Metal-binding</keyword>
<evidence type="ECO:0000313" key="9">
    <source>
        <dbReference type="Proteomes" id="UP000239388"/>
    </source>
</evidence>
<proteinExistence type="predicted"/>
<sequence length="363" mass="39426">MKTRKNRRLEITANQHLAESLEMRLCLSSVGWDGAGEGSATLTYYVGQVPEAFSLTQTEVEDAVAAALKAWSDVIDVTFVQTTIANLRDSIDIEFDDIDGSGGTLARAYFPDDVNPAVIAGDILVDIAETWEVGNDLGSAAFDLTYVLVHELGHSLGLEHSDSPGSVMYPSVSPTQEFTELSTEDADAALALYAPAELTAAADPTDDTSDDPTDDGGTTDEETPTDETPTDDAPTDQTPADDPTEDPTDEEDPDEGDDDGDTPEEDDPEETPPSEEDPTEDPTDTDDDGDDDGEDDTDEPPTEEEPQRPFFGNRWGRSPFQRFSPRSGRGPLQNFGNQETPETSNTGVPTNDLFQFFTRNRRR</sequence>
<dbReference type="InterPro" id="IPR024079">
    <property type="entry name" value="MetalloPept_cat_dom_sf"/>
</dbReference>